<dbReference type="Proteomes" id="UP000197334">
    <property type="component" value="Unassembled WGS sequence"/>
</dbReference>
<reference evidence="1 2" key="1">
    <citation type="submission" date="2014-08" db="EMBL/GenBank/DDBJ databases">
        <title>Draft genome sequence of a novel L-asparaginase producing marine bacterium, Halomonas campaniensis.</title>
        <authorList>
            <person name="Sundarakrishnan B."/>
            <person name="Moushumi Priya A."/>
            <person name="Raman G."/>
            <person name="Sakthivel N."/>
            <person name="Park S."/>
            <person name="Jayachandran S."/>
        </authorList>
    </citation>
    <scope>NUCLEOTIDE SEQUENCE [LARGE SCALE GENOMIC DNA]</scope>
    <source>
        <strain evidence="1 2">SK03</strain>
    </source>
</reference>
<sequence>MIGQDINAMVLSLEWMRDTGSQELDEMREATAGMVRAMANMQLKMGQMNHADHRDLLKRAEGLLPSRLDN</sequence>
<gene>
    <name evidence="1" type="ORF">JI62_01180</name>
</gene>
<organism evidence="1 2">
    <name type="scientific">Halomonas campaniensis</name>
    <dbReference type="NCBI Taxonomy" id="213554"/>
    <lineage>
        <taxon>Bacteria</taxon>
        <taxon>Pseudomonadati</taxon>
        <taxon>Pseudomonadota</taxon>
        <taxon>Gammaproteobacteria</taxon>
        <taxon>Oceanospirillales</taxon>
        <taxon>Halomonadaceae</taxon>
        <taxon>Halomonas</taxon>
    </lineage>
</organism>
<dbReference type="RefSeq" id="WP_088698414.1">
    <property type="nucleotide sequence ID" value="NZ_JPUA01000003.1"/>
</dbReference>
<dbReference type="OrthoDB" id="9947320at2"/>
<proteinExistence type="predicted"/>
<keyword evidence="2" id="KW-1185">Reference proteome</keyword>
<dbReference type="EMBL" id="JPUA01000003">
    <property type="protein sequence ID" value="OWV31261.1"/>
    <property type="molecule type" value="Genomic_DNA"/>
</dbReference>
<accession>A0A246S471</accession>
<evidence type="ECO:0000313" key="2">
    <source>
        <dbReference type="Proteomes" id="UP000197334"/>
    </source>
</evidence>
<dbReference type="AlphaFoldDB" id="A0A246S471"/>
<name>A0A246S471_9GAMM</name>
<evidence type="ECO:0000313" key="1">
    <source>
        <dbReference type="EMBL" id="OWV31261.1"/>
    </source>
</evidence>
<comment type="caution">
    <text evidence="1">The sequence shown here is derived from an EMBL/GenBank/DDBJ whole genome shotgun (WGS) entry which is preliminary data.</text>
</comment>
<protein>
    <submittedName>
        <fullName evidence="1">Uncharacterized protein</fullName>
    </submittedName>
</protein>